<proteinExistence type="predicted"/>
<reference evidence="1" key="2">
    <citation type="journal article" date="2015" name="Data Brief">
        <title>Shoot transcriptome of the giant reed, Arundo donax.</title>
        <authorList>
            <person name="Barrero R.A."/>
            <person name="Guerrero F.D."/>
            <person name="Moolhuijzen P."/>
            <person name="Goolsby J.A."/>
            <person name="Tidwell J."/>
            <person name="Bellgard S.E."/>
            <person name="Bellgard M.I."/>
        </authorList>
    </citation>
    <scope>NUCLEOTIDE SEQUENCE</scope>
    <source>
        <tissue evidence="1">Shoot tissue taken approximately 20 cm above the soil surface</tissue>
    </source>
</reference>
<organism evidence="1">
    <name type="scientific">Arundo donax</name>
    <name type="common">Giant reed</name>
    <name type="synonym">Donax arundinaceus</name>
    <dbReference type="NCBI Taxonomy" id="35708"/>
    <lineage>
        <taxon>Eukaryota</taxon>
        <taxon>Viridiplantae</taxon>
        <taxon>Streptophyta</taxon>
        <taxon>Embryophyta</taxon>
        <taxon>Tracheophyta</taxon>
        <taxon>Spermatophyta</taxon>
        <taxon>Magnoliopsida</taxon>
        <taxon>Liliopsida</taxon>
        <taxon>Poales</taxon>
        <taxon>Poaceae</taxon>
        <taxon>PACMAD clade</taxon>
        <taxon>Arundinoideae</taxon>
        <taxon>Arundineae</taxon>
        <taxon>Arundo</taxon>
    </lineage>
</organism>
<protein>
    <submittedName>
        <fullName evidence="1">Uncharacterized protein</fullName>
    </submittedName>
</protein>
<name>A0A0A8YCS4_ARUDO</name>
<accession>A0A0A8YCS4</accession>
<dbReference type="EMBL" id="GBRH01274019">
    <property type="protein sequence ID" value="JAD23876.1"/>
    <property type="molecule type" value="Transcribed_RNA"/>
</dbReference>
<sequence length="38" mass="4315">MYVANKLNHYMIPPYQTSVCITESLSVSTLSYPICLSF</sequence>
<dbReference type="AlphaFoldDB" id="A0A0A8YCS4"/>
<reference evidence="1" key="1">
    <citation type="submission" date="2014-09" db="EMBL/GenBank/DDBJ databases">
        <authorList>
            <person name="Magalhaes I.L.F."/>
            <person name="Oliveira U."/>
            <person name="Santos F.R."/>
            <person name="Vidigal T.H.D.A."/>
            <person name="Brescovit A.D."/>
            <person name="Santos A.J."/>
        </authorList>
    </citation>
    <scope>NUCLEOTIDE SEQUENCE</scope>
    <source>
        <tissue evidence="1">Shoot tissue taken approximately 20 cm above the soil surface</tissue>
    </source>
</reference>
<evidence type="ECO:0000313" key="1">
    <source>
        <dbReference type="EMBL" id="JAD23876.1"/>
    </source>
</evidence>